<evidence type="ECO:0000313" key="2">
    <source>
        <dbReference type="Proteomes" id="UP000264217"/>
    </source>
</evidence>
<keyword evidence="2" id="KW-1185">Reference proteome</keyword>
<dbReference type="AlphaFoldDB" id="A0A372NS29"/>
<proteinExistence type="predicted"/>
<gene>
    <name evidence="1" type="ORF">D0C36_11575</name>
</gene>
<evidence type="ECO:0000313" key="1">
    <source>
        <dbReference type="EMBL" id="RFZ92080.1"/>
    </source>
</evidence>
<dbReference type="RefSeq" id="WP_117391791.1">
    <property type="nucleotide sequence ID" value="NZ_QWDC01000002.1"/>
</dbReference>
<protein>
    <submittedName>
        <fullName evidence="1">Uncharacterized protein</fullName>
    </submittedName>
</protein>
<comment type="caution">
    <text evidence="1">The sequence shown here is derived from an EMBL/GenBank/DDBJ whole genome shotgun (WGS) entry which is preliminary data.</text>
</comment>
<dbReference type="EMBL" id="QWDC01000002">
    <property type="protein sequence ID" value="RFZ92080.1"/>
    <property type="molecule type" value="Genomic_DNA"/>
</dbReference>
<name>A0A372NS29_9SPHI</name>
<accession>A0A372NS29</accession>
<dbReference type="Proteomes" id="UP000264217">
    <property type="component" value="Unassembled WGS sequence"/>
</dbReference>
<sequence length="239" mass="26225">MRFKSPRFLVFTAAAVIVLNSCKKSTQPNISLSLTGTYTSATIFELGQVQMFTAAGQVTDVNLVKDFARRRQLDFSWEKTGPTNFGSGKFVFANDNEATTDVPNRYGVIAPASFTVTDRSSTGFVLKQNEAIKNGVQKSSLRSAQLVILSNQLQPISNCHTEISGQEDRCDYNYLIPFVIANNNLKLAYYTVAVHSEQGSSLQGYSTTTVGLFNKAVTQQLIADDTLVVQTKLLPLSKN</sequence>
<organism evidence="1 2">
    <name type="scientific">Mucilaginibacter conchicola</name>
    <dbReference type="NCBI Taxonomy" id="2303333"/>
    <lineage>
        <taxon>Bacteria</taxon>
        <taxon>Pseudomonadati</taxon>
        <taxon>Bacteroidota</taxon>
        <taxon>Sphingobacteriia</taxon>
        <taxon>Sphingobacteriales</taxon>
        <taxon>Sphingobacteriaceae</taxon>
        <taxon>Mucilaginibacter</taxon>
    </lineage>
</organism>
<reference evidence="1 2" key="1">
    <citation type="submission" date="2018-08" db="EMBL/GenBank/DDBJ databases">
        <title>Mucilaginibacter sp. MYSH2.</title>
        <authorList>
            <person name="Seo T."/>
        </authorList>
    </citation>
    <scope>NUCLEOTIDE SEQUENCE [LARGE SCALE GENOMIC DNA]</scope>
    <source>
        <strain evidence="1 2">MYSH2</strain>
    </source>
</reference>